<evidence type="ECO:0000256" key="8">
    <source>
        <dbReference type="ARBA" id="ARBA00022741"/>
    </source>
</evidence>
<evidence type="ECO:0000256" key="6">
    <source>
        <dbReference type="ARBA" id="ARBA00022723"/>
    </source>
</evidence>
<comment type="subcellular location">
    <subcellularLocation>
        <location evidence="4">Cell envelope</location>
    </subcellularLocation>
</comment>
<sequence>MTTDLTLTVLGTTDLHGNVFNWDYVHGGAYADVGGNAVGLARCASLIRQVRAERGSERCITLDAGDTIQGTLLAHYFARVDPVTEGAVHPMAAGMNALGYDAAALGNHEFNYGMDVLRAFQRQLDFPLLGANAVDWETGEPTFPPFVIRTIEVDGLPPLRVGILGLVTPGVAVWDRANVEGQVRFPGIVEQAARFVPILKSGGADLVVVSCHSGMDADACSYGDQIPHAENVSTLLARQVPGIDAILVGHAHVEIAERVISNEVTGRAVLLSEPLCWGMRVSVMNLELSCAGGTWRVVKCSAELLRASDAQEDRAVAEAVRAAHETVVRYADEVIAVSSTELSSAAARYRQSRVVDLVNRVQAEVLREALVGTESEGLPIFSVTSPFNRASAIPAGVVTVRDLTGVYVHESTLVGVRMTGAELHTYLERSAEYFRQVAGPGPFAPDEVTGAVTAAAPHGTPDYNYDILGAFDAPVAYDIDVSRPCGQRIRALTYAGHPVDPDCRLVLAVNSYRQAGGGHYPVVTKAPVVHDARREIRQLLIDWVRAVGRLEPDRIPVTTWRLVAGDEPVEVSVIS</sequence>
<comment type="catalytic activity">
    <reaction evidence="1">
        <text>a ribonucleoside 3'-phosphate + H2O = a ribonucleoside + phosphate</text>
        <dbReference type="Rhea" id="RHEA:10144"/>
        <dbReference type="ChEBI" id="CHEBI:13197"/>
        <dbReference type="ChEBI" id="CHEBI:15377"/>
        <dbReference type="ChEBI" id="CHEBI:18254"/>
        <dbReference type="ChEBI" id="CHEBI:43474"/>
        <dbReference type="EC" id="3.1.3.6"/>
    </reaction>
</comment>
<comment type="catalytic activity">
    <reaction evidence="2">
        <text>a nucleoside 2',3'-cyclic phosphate + H2O = a nucleoside 3'-phosphate + H(+)</text>
        <dbReference type="Rhea" id="RHEA:19621"/>
        <dbReference type="ChEBI" id="CHEBI:15377"/>
        <dbReference type="ChEBI" id="CHEBI:15378"/>
        <dbReference type="ChEBI" id="CHEBI:66949"/>
        <dbReference type="ChEBI" id="CHEBI:66954"/>
        <dbReference type="EC" id="3.1.4.16"/>
    </reaction>
</comment>
<feature type="domain" description="Calcineurin-like phosphoesterase" evidence="12">
    <location>
        <begin position="8"/>
        <end position="253"/>
    </location>
</feature>
<evidence type="ECO:0000256" key="1">
    <source>
        <dbReference type="ARBA" id="ARBA00000527"/>
    </source>
</evidence>
<dbReference type="InterPro" id="IPR006146">
    <property type="entry name" value="5'-Nucleotdase_CS"/>
</dbReference>
<name>A0A563DZP9_9MICO</name>
<keyword evidence="6" id="KW-0479">Metal-binding</keyword>
<dbReference type="InterPro" id="IPR004843">
    <property type="entry name" value="Calcineurin-like_PHP"/>
</dbReference>
<dbReference type="GO" id="GO:0008254">
    <property type="term" value="F:3'-nucleotidase activity"/>
    <property type="evidence" value="ECO:0007669"/>
    <property type="project" value="UniProtKB-EC"/>
</dbReference>
<keyword evidence="15" id="KW-1185">Reference proteome</keyword>
<dbReference type="Pfam" id="PF02872">
    <property type="entry name" value="5_nucleotid_C"/>
    <property type="match status" value="1"/>
</dbReference>
<evidence type="ECO:0000256" key="4">
    <source>
        <dbReference type="ARBA" id="ARBA00004196"/>
    </source>
</evidence>
<evidence type="ECO:0000256" key="11">
    <source>
        <dbReference type="RuleBase" id="RU362119"/>
    </source>
</evidence>
<evidence type="ECO:0000256" key="2">
    <source>
        <dbReference type="ARBA" id="ARBA00001730"/>
    </source>
</evidence>
<reference evidence="14 15" key="2">
    <citation type="submission" date="2019-08" db="EMBL/GenBank/DDBJ databases">
        <title>Jejuicoccus antrihumi gen. nov., sp. nov., a new member of the family Dermacoccaceae isolated from a cave.</title>
        <authorList>
            <person name="Schumann P."/>
            <person name="Kim I.S."/>
        </authorList>
    </citation>
    <scope>NUCLEOTIDE SEQUENCE [LARGE SCALE GENOMIC DNA]</scope>
    <source>
        <strain evidence="14 15">C5-26</strain>
    </source>
</reference>
<comment type="cofactor">
    <cofactor evidence="3">
        <name>a divalent metal cation</name>
        <dbReference type="ChEBI" id="CHEBI:60240"/>
    </cofactor>
</comment>
<evidence type="ECO:0000313" key="15">
    <source>
        <dbReference type="Proteomes" id="UP000320244"/>
    </source>
</evidence>
<dbReference type="OrthoDB" id="1016457at2"/>
<dbReference type="EMBL" id="VCQV01000017">
    <property type="protein sequence ID" value="TWP35706.1"/>
    <property type="molecule type" value="Genomic_DNA"/>
</dbReference>
<dbReference type="GO" id="GO:0009166">
    <property type="term" value="P:nucleotide catabolic process"/>
    <property type="evidence" value="ECO:0007669"/>
    <property type="project" value="InterPro"/>
</dbReference>
<dbReference type="RefSeq" id="WP_146317180.1">
    <property type="nucleotide sequence ID" value="NZ_VCQV01000017.1"/>
</dbReference>
<dbReference type="GO" id="GO:0008663">
    <property type="term" value="F:2',3'-cyclic-nucleotide 2'-phosphodiesterase activity"/>
    <property type="evidence" value="ECO:0007669"/>
    <property type="project" value="UniProtKB-EC"/>
</dbReference>
<dbReference type="Proteomes" id="UP000320244">
    <property type="component" value="Unassembled WGS sequence"/>
</dbReference>
<keyword evidence="10" id="KW-0511">Multifunctional enzyme</keyword>
<evidence type="ECO:0000259" key="13">
    <source>
        <dbReference type="Pfam" id="PF02872"/>
    </source>
</evidence>
<keyword evidence="9 11" id="KW-0378">Hydrolase</keyword>
<evidence type="ECO:0000313" key="14">
    <source>
        <dbReference type="EMBL" id="TWP35706.1"/>
    </source>
</evidence>
<evidence type="ECO:0000256" key="9">
    <source>
        <dbReference type="ARBA" id="ARBA00022801"/>
    </source>
</evidence>
<dbReference type="Gene3D" id="3.90.780.10">
    <property type="entry name" value="5'-Nucleotidase, C-terminal domain"/>
    <property type="match status" value="1"/>
</dbReference>
<evidence type="ECO:0000256" key="5">
    <source>
        <dbReference type="ARBA" id="ARBA00006654"/>
    </source>
</evidence>
<dbReference type="GO" id="GO:0000166">
    <property type="term" value="F:nucleotide binding"/>
    <property type="evidence" value="ECO:0007669"/>
    <property type="project" value="UniProtKB-KW"/>
</dbReference>
<dbReference type="InterPro" id="IPR006179">
    <property type="entry name" value="5_nucleotidase/apyrase"/>
</dbReference>
<comment type="similarity">
    <text evidence="5 11">Belongs to the 5'-nucleotidase family.</text>
</comment>
<comment type="caution">
    <text evidence="14">The sequence shown here is derived from an EMBL/GenBank/DDBJ whole genome shotgun (WGS) entry which is preliminary data.</text>
</comment>
<dbReference type="SUPFAM" id="SSF56300">
    <property type="entry name" value="Metallo-dependent phosphatases"/>
    <property type="match status" value="1"/>
</dbReference>
<dbReference type="SUPFAM" id="SSF55816">
    <property type="entry name" value="5'-nucleotidase (syn. UDP-sugar hydrolase), C-terminal domain"/>
    <property type="match status" value="1"/>
</dbReference>
<protein>
    <submittedName>
        <fullName evidence="14">Bifunctional metallophosphatase/5'-nucleotidase</fullName>
    </submittedName>
</protein>
<dbReference type="PANTHER" id="PTHR11575:SF6">
    <property type="entry name" value="2',3'-CYCLIC-NUCLEOTIDE 2'-PHOSPHODIESTERASE_3'-NUCLEOTIDASE"/>
    <property type="match status" value="1"/>
</dbReference>
<keyword evidence="8 11" id="KW-0547">Nucleotide-binding</keyword>
<organism evidence="14 15">
    <name type="scientific">Leekyejoonella antrihumi</name>
    <dbReference type="NCBI Taxonomy" id="1660198"/>
    <lineage>
        <taxon>Bacteria</taxon>
        <taxon>Bacillati</taxon>
        <taxon>Actinomycetota</taxon>
        <taxon>Actinomycetes</taxon>
        <taxon>Micrococcales</taxon>
        <taxon>Dermacoccaceae</taxon>
        <taxon>Leekyejoonella</taxon>
    </lineage>
</organism>
<dbReference type="GO" id="GO:0030288">
    <property type="term" value="C:outer membrane-bounded periplasmic space"/>
    <property type="evidence" value="ECO:0007669"/>
    <property type="project" value="TreeGrafter"/>
</dbReference>
<evidence type="ECO:0000256" key="10">
    <source>
        <dbReference type="ARBA" id="ARBA00023268"/>
    </source>
</evidence>
<feature type="domain" description="5'-Nucleotidase C-terminal" evidence="13">
    <location>
        <begin position="334"/>
        <end position="524"/>
    </location>
</feature>
<dbReference type="AlphaFoldDB" id="A0A563DZP9"/>
<dbReference type="GO" id="GO:0046872">
    <property type="term" value="F:metal ion binding"/>
    <property type="evidence" value="ECO:0007669"/>
    <property type="project" value="UniProtKB-KW"/>
</dbReference>
<proteinExistence type="inferred from homology"/>
<reference evidence="14 15" key="1">
    <citation type="submission" date="2019-05" db="EMBL/GenBank/DDBJ databases">
        <authorList>
            <person name="Lee S.D."/>
        </authorList>
    </citation>
    <scope>NUCLEOTIDE SEQUENCE [LARGE SCALE GENOMIC DNA]</scope>
    <source>
        <strain evidence="14 15">C5-26</strain>
    </source>
</reference>
<dbReference type="InterPro" id="IPR029052">
    <property type="entry name" value="Metallo-depent_PP-like"/>
</dbReference>
<evidence type="ECO:0000259" key="12">
    <source>
        <dbReference type="Pfam" id="PF00149"/>
    </source>
</evidence>
<keyword evidence="7" id="KW-0732">Signal</keyword>
<dbReference type="Gene3D" id="3.60.21.10">
    <property type="match status" value="1"/>
</dbReference>
<dbReference type="PROSITE" id="PS00786">
    <property type="entry name" value="5_NUCLEOTIDASE_2"/>
    <property type="match status" value="1"/>
</dbReference>
<dbReference type="PANTHER" id="PTHR11575">
    <property type="entry name" value="5'-NUCLEOTIDASE-RELATED"/>
    <property type="match status" value="1"/>
</dbReference>
<dbReference type="PRINTS" id="PR01607">
    <property type="entry name" value="APYRASEFAMLY"/>
</dbReference>
<dbReference type="CDD" id="cd07410">
    <property type="entry name" value="MPP_CpdB_N"/>
    <property type="match status" value="1"/>
</dbReference>
<dbReference type="InterPro" id="IPR041827">
    <property type="entry name" value="CpdB_N"/>
</dbReference>
<dbReference type="InterPro" id="IPR036907">
    <property type="entry name" value="5'-Nucleotdase_C_sf"/>
</dbReference>
<gene>
    <name evidence="14" type="ORF">FGL98_12920</name>
</gene>
<accession>A0A563DZP9</accession>
<dbReference type="InterPro" id="IPR008334">
    <property type="entry name" value="5'-Nucleotdase_C"/>
</dbReference>
<evidence type="ECO:0000256" key="7">
    <source>
        <dbReference type="ARBA" id="ARBA00022729"/>
    </source>
</evidence>
<dbReference type="Pfam" id="PF00149">
    <property type="entry name" value="Metallophos"/>
    <property type="match status" value="1"/>
</dbReference>
<evidence type="ECO:0000256" key="3">
    <source>
        <dbReference type="ARBA" id="ARBA00001968"/>
    </source>
</evidence>